<keyword evidence="2 5" id="KW-0012">Acyltransferase</keyword>
<evidence type="ECO:0000313" key="6">
    <source>
        <dbReference type="Proteomes" id="UP000541535"/>
    </source>
</evidence>
<organism evidence="5 6">
    <name type="scientific">Pseudoduganella violacea</name>
    <dbReference type="NCBI Taxonomy" id="1715466"/>
    <lineage>
        <taxon>Bacteria</taxon>
        <taxon>Pseudomonadati</taxon>
        <taxon>Pseudomonadota</taxon>
        <taxon>Betaproteobacteria</taxon>
        <taxon>Burkholderiales</taxon>
        <taxon>Oxalobacteraceae</taxon>
        <taxon>Telluria group</taxon>
        <taxon>Pseudoduganella</taxon>
    </lineage>
</organism>
<feature type="domain" description="N-acetyltransferase" evidence="4">
    <location>
        <begin position="7"/>
        <end position="162"/>
    </location>
</feature>
<dbReference type="EC" id="2.3.1.267" evidence="5"/>
<keyword evidence="6" id="KW-1185">Reference proteome</keyword>
<sequence length="177" mass="19874">MIELKTLRLRDFTDDDIGHVFAGLSHPDVIRHYGVSYATLQECQAQMAWFKSLRDNDSGQWMALEALSGGAFLGAVGVSSLLRQHHSAELGYWLLPQFWGHGYMREALAGFLRHAFSELGLHRISAVVEVDNTASRKLLDALNFTMEGVQRDCEIKHGKYISLLSYSLLSSDPQSPY</sequence>
<accession>A0A7W5BF78</accession>
<dbReference type="InterPro" id="IPR000182">
    <property type="entry name" value="GNAT_dom"/>
</dbReference>
<dbReference type="AlphaFoldDB" id="A0A7W5BF78"/>
<name>A0A7W5BF78_9BURK</name>
<dbReference type="GO" id="GO:0008999">
    <property type="term" value="F:protein-N-terminal-alanine acetyltransferase activity"/>
    <property type="evidence" value="ECO:0007669"/>
    <property type="project" value="UniProtKB-EC"/>
</dbReference>
<evidence type="ECO:0000256" key="3">
    <source>
        <dbReference type="ARBA" id="ARBA00038502"/>
    </source>
</evidence>
<reference evidence="5 6" key="1">
    <citation type="submission" date="2020-08" db="EMBL/GenBank/DDBJ databases">
        <title>Genomic Encyclopedia of Type Strains, Phase III (KMG-III): the genomes of soil and plant-associated and newly described type strains.</title>
        <authorList>
            <person name="Whitman W."/>
        </authorList>
    </citation>
    <scope>NUCLEOTIDE SEQUENCE [LARGE SCALE GENOMIC DNA]</scope>
    <source>
        <strain evidence="5 6">CECT 8897</strain>
    </source>
</reference>
<dbReference type="RefSeq" id="WP_183443700.1">
    <property type="nucleotide sequence ID" value="NZ_JACHXD010000023.1"/>
</dbReference>
<dbReference type="PROSITE" id="PS51186">
    <property type="entry name" value="GNAT"/>
    <property type="match status" value="1"/>
</dbReference>
<evidence type="ECO:0000256" key="1">
    <source>
        <dbReference type="ARBA" id="ARBA00022679"/>
    </source>
</evidence>
<evidence type="ECO:0000259" key="4">
    <source>
        <dbReference type="PROSITE" id="PS51186"/>
    </source>
</evidence>
<dbReference type="InterPro" id="IPR051531">
    <property type="entry name" value="N-acetyltransferase"/>
</dbReference>
<keyword evidence="1 5" id="KW-0808">Transferase</keyword>
<comment type="caution">
    <text evidence="5">The sequence shown here is derived from an EMBL/GenBank/DDBJ whole genome shotgun (WGS) entry which is preliminary data.</text>
</comment>
<evidence type="ECO:0000313" key="5">
    <source>
        <dbReference type="EMBL" id="MBB3122027.1"/>
    </source>
</evidence>
<dbReference type="PANTHER" id="PTHR43792">
    <property type="entry name" value="GNAT FAMILY, PUTATIVE (AFU_ORTHOLOGUE AFUA_3G00765)-RELATED-RELATED"/>
    <property type="match status" value="1"/>
</dbReference>
<proteinExistence type="inferred from homology"/>
<dbReference type="SUPFAM" id="SSF55729">
    <property type="entry name" value="Acyl-CoA N-acyltransferases (Nat)"/>
    <property type="match status" value="1"/>
</dbReference>
<comment type="similarity">
    <text evidence="3">Belongs to the acetyltransferase family. RimJ subfamily.</text>
</comment>
<protein>
    <submittedName>
        <fullName evidence="5">Ribosomal-protein-alanine N-acetyltransferase</fullName>
        <ecNumber evidence="5">2.3.1.267</ecNumber>
    </submittedName>
</protein>
<dbReference type="Proteomes" id="UP000541535">
    <property type="component" value="Unassembled WGS sequence"/>
</dbReference>
<evidence type="ECO:0000256" key="2">
    <source>
        <dbReference type="ARBA" id="ARBA00023315"/>
    </source>
</evidence>
<dbReference type="Gene3D" id="3.40.630.30">
    <property type="match status" value="1"/>
</dbReference>
<dbReference type="Pfam" id="PF13302">
    <property type="entry name" value="Acetyltransf_3"/>
    <property type="match status" value="1"/>
</dbReference>
<dbReference type="InterPro" id="IPR016181">
    <property type="entry name" value="Acyl_CoA_acyltransferase"/>
</dbReference>
<dbReference type="EMBL" id="JACHXD010000023">
    <property type="protein sequence ID" value="MBB3122027.1"/>
    <property type="molecule type" value="Genomic_DNA"/>
</dbReference>
<dbReference type="PANTHER" id="PTHR43792:SF8">
    <property type="entry name" value="[RIBOSOMAL PROTEIN US5]-ALANINE N-ACETYLTRANSFERASE"/>
    <property type="match status" value="1"/>
</dbReference>
<gene>
    <name evidence="5" type="ORF">FHS03_005123</name>
</gene>